<evidence type="ECO:0000256" key="2">
    <source>
        <dbReference type="ARBA" id="ARBA00022814"/>
    </source>
</evidence>
<gene>
    <name evidence="6 9" type="primary">nusB</name>
    <name evidence="9" type="ORF">FYJ68_08150</name>
</gene>
<dbReference type="Gene3D" id="1.10.940.10">
    <property type="entry name" value="NusB-like"/>
    <property type="match status" value="1"/>
</dbReference>
<protein>
    <recommendedName>
        <fullName evidence="6">Transcription antitermination protein NusB</fullName>
    </recommendedName>
    <alternativeName>
        <fullName evidence="6">Antitermination factor NusB</fullName>
    </alternativeName>
</protein>
<dbReference type="HAMAP" id="MF_00073">
    <property type="entry name" value="NusB"/>
    <property type="match status" value="1"/>
</dbReference>
<dbReference type="PANTHER" id="PTHR11078:SF3">
    <property type="entry name" value="ANTITERMINATION NUSB DOMAIN-CONTAINING PROTEIN"/>
    <property type="match status" value="1"/>
</dbReference>
<dbReference type="NCBIfam" id="TIGR01951">
    <property type="entry name" value="nusB"/>
    <property type="match status" value="1"/>
</dbReference>
<evidence type="ECO:0000256" key="7">
    <source>
        <dbReference type="SAM" id="MobiDB-lite"/>
    </source>
</evidence>
<keyword evidence="5 6" id="KW-0804">Transcription</keyword>
<dbReference type="InterPro" id="IPR011605">
    <property type="entry name" value="NusB_fam"/>
</dbReference>
<dbReference type="Proteomes" id="UP000469325">
    <property type="component" value="Unassembled WGS sequence"/>
</dbReference>
<evidence type="ECO:0000256" key="1">
    <source>
        <dbReference type="ARBA" id="ARBA00005952"/>
    </source>
</evidence>
<evidence type="ECO:0000256" key="5">
    <source>
        <dbReference type="ARBA" id="ARBA00023163"/>
    </source>
</evidence>
<dbReference type="GO" id="GO:0005829">
    <property type="term" value="C:cytosol"/>
    <property type="evidence" value="ECO:0007669"/>
    <property type="project" value="TreeGrafter"/>
</dbReference>
<keyword evidence="10" id="KW-1185">Reference proteome</keyword>
<feature type="domain" description="NusB/RsmB/TIM44" evidence="8">
    <location>
        <begin position="24"/>
        <end position="148"/>
    </location>
</feature>
<keyword evidence="4 6" id="KW-0805">Transcription regulation</keyword>
<dbReference type="AlphaFoldDB" id="A0A6N7XBW2"/>
<dbReference type="PANTHER" id="PTHR11078">
    <property type="entry name" value="N UTILIZATION SUBSTANCE PROTEIN B-RELATED"/>
    <property type="match status" value="1"/>
</dbReference>
<dbReference type="EMBL" id="VUNC01000006">
    <property type="protein sequence ID" value="MST73080.1"/>
    <property type="molecule type" value="Genomic_DNA"/>
</dbReference>
<name>A0A6N7XBW2_9ACTN</name>
<feature type="compositionally biased region" description="Acidic residues" evidence="7">
    <location>
        <begin position="199"/>
        <end position="212"/>
    </location>
</feature>
<evidence type="ECO:0000256" key="6">
    <source>
        <dbReference type="HAMAP-Rule" id="MF_00073"/>
    </source>
</evidence>
<dbReference type="Pfam" id="PF01029">
    <property type="entry name" value="NusB"/>
    <property type="match status" value="1"/>
</dbReference>
<comment type="similarity">
    <text evidence="1 6">Belongs to the NusB family.</text>
</comment>
<keyword evidence="3 6" id="KW-0694">RNA-binding</keyword>
<comment type="caution">
    <text evidence="9">The sequence shown here is derived from an EMBL/GenBank/DDBJ whole genome shotgun (WGS) entry which is preliminary data.</text>
</comment>
<dbReference type="GO" id="GO:0031564">
    <property type="term" value="P:transcription antitermination"/>
    <property type="evidence" value="ECO:0007669"/>
    <property type="project" value="UniProtKB-KW"/>
</dbReference>
<keyword evidence="2 6" id="KW-0889">Transcription antitermination</keyword>
<evidence type="ECO:0000313" key="10">
    <source>
        <dbReference type="Proteomes" id="UP000469325"/>
    </source>
</evidence>
<dbReference type="SUPFAM" id="SSF48013">
    <property type="entry name" value="NusB-like"/>
    <property type="match status" value="1"/>
</dbReference>
<comment type="function">
    <text evidence="6">Involved in transcription antitermination. Required for transcription of ribosomal RNA (rRNA) genes. Binds specifically to the boxA antiterminator sequence of the ribosomal RNA (rrn) operons.</text>
</comment>
<evidence type="ECO:0000256" key="4">
    <source>
        <dbReference type="ARBA" id="ARBA00023015"/>
    </source>
</evidence>
<feature type="region of interest" description="Disordered" evidence="7">
    <location>
        <begin position="164"/>
        <end position="220"/>
    </location>
</feature>
<evidence type="ECO:0000256" key="3">
    <source>
        <dbReference type="ARBA" id="ARBA00022884"/>
    </source>
</evidence>
<dbReference type="InterPro" id="IPR006027">
    <property type="entry name" value="NusB_RsmB_TIM44"/>
</dbReference>
<evidence type="ECO:0000259" key="8">
    <source>
        <dbReference type="Pfam" id="PF01029"/>
    </source>
</evidence>
<dbReference type="InterPro" id="IPR035926">
    <property type="entry name" value="NusB-like_sf"/>
</dbReference>
<dbReference type="GO" id="GO:0003723">
    <property type="term" value="F:RNA binding"/>
    <property type="evidence" value="ECO:0007669"/>
    <property type="project" value="UniProtKB-UniRule"/>
</dbReference>
<proteinExistence type="inferred from homology"/>
<organism evidence="9 10">
    <name type="scientific">Olsenella porci</name>
    <dbReference type="NCBI Taxonomy" id="2652279"/>
    <lineage>
        <taxon>Bacteria</taxon>
        <taxon>Bacillati</taxon>
        <taxon>Actinomycetota</taxon>
        <taxon>Coriobacteriia</taxon>
        <taxon>Coriobacteriales</taxon>
        <taxon>Atopobiaceae</taxon>
        <taxon>Olsenella</taxon>
    </lineage>
</organism>
<evidence type="ECO:0000313" key="9">
    <source>
        <dbReference type="EMBL" id="MST73080.1"/>
    </source>
</evidence>
<reference evidence="9 10" key="1">
    <citation type="submission" date="2019-08" db="EMBL/GenBank/DDBJ databases">
        <title>In-depth cultivation of the pig gut microbiome towards novel bacterial diversity and tailored functional studies.</title>
        <authorList>
            <person name="Wylensek D."/>
            <person name="Hitch T.C.A."/>
            <person name="Clavel T."/>
        </authorList>
    </citation>
    <scope>NUCLEOTIDE SEQUENCE [LARGE SCALE GENOMIC DNA]</scope>
    <source>
        <strain evidence="9 10">CA-Schmier-601-WT-1</strain>
    </source>
</reference>
<dbReference type="GO" id="GO:0006353">
    <property type="term" value="P:DNA-templated transcription termination"/>
    <property type="evidence" value="ECO:0007669"/>
    <property type="project" value="UniProtKB-UniRule"/>
</dbReference>
<accession>A0A6N7XBW2</accession>
<sequence>MHRQPRLPQGVVLLSQHTHFGPRTNARSQALQLLFQAEATDRTVDQVLEGGEYSLSDGPLDPFGERLARGADGMRDELDAIIDTTSTNWSLRRMPAVDRNLLRVALYEMLEVDEVAVAVTIDESVELAKAYGTDESSRFVNGLLGRVASNIEAGNDVVADAVAEEERRHPANQVDQTDDGFEEYQAGSWDDVPQRDEPSPDEDVAPEGDAGADDAQAGLE</sequence>